<dbReference type="SUPFAM" id="SSF53300">
    <property type="entry name" value="vWA-like"/>
    <property type="match status" value="1"/>
</dbReference>
<proteinExistence type="predicted"/>
<name>X0TNS7_9ZZZZ</name>
<gene>
    <name evidence="2" type="ORF">S01H1_31354</name>
</gene>
<evidence type="ECO:0000313" key="2">
    <source>
        <dbReference type="EMBL" id="GAF89797.1"/>
    </source>
</evidence>
<dbReference type="InterPro" id="IPR002881">
    <property type="entry name" value="DUF58"/>
</dbReference>
<reference evidence="2" key="1">
    <citation type="journal article" date="2014" name="Front. Microbiol.">
        <title>High frequency of phylogenetically diverse reductive dehalogenase-homologous genes in deep subseafloor sedimentary metagenomes.</title>
        <authorList>
            <person name="Kawai M."/>
            <person name="Futagami T."/>
            <person name="Toyoda A."/>
            <person name="Takaki Y."/>
            <person name="Nishi S."/>
            <person name="Hori S."/>
            <person name="Arai W."/>
            <person name="Tsubouchi T."/>
            <person name="Morono Y."/>
            <person name="Uchiyama I."/>
            <person name="Ito T."/>
            <person name="Fujiyama A."/>
            <person name="Inagaki F."/>
            <person name="Takami H."/>
        </authorList>
    </citation>
    <scope>NUCLEOTIDE SEQUENCE</scope>
    <source>
        <strain evidence="2">Expedition CK06-06</strain>
    </source>
</reference>
<feature type="domain" description="DUF58" evidence="1">
    <location>
        <begin position="31"/>
        <end position="238"/>
    </location>
</feature>
<dbReference type="InterPro" id="IPR036465">
    <property type="entry name" value="vWFA_dom_sf"/>
</dbReference>
<dbReference type="AlphaFoldDB" id="X0TNS7"/>
<accession>X0TNS7</accession>
<dbReference type="PANTHER" id="PTHR33608:SF6">
    <property type="entry name" value="BLL2464 PROTEIN"/>
    <property type="match status" value="1"/>
</dbReference>
<dbReference type="PANTHER" id="PTHR33608">
    <property type="entry name" value="BLL2464 PROTEIN"/>
    <property type="match status" value="1"/>
</dbReference>
<dbReference type="Gene3D" id="3.40.50.410">
    <property type="entry name" value="von Willebrand factor, type A domain"/>
    <property type="match status" value="1"/>
</dbReference>
<sequence length="274" mass="31140">LEIFTKRDTMSELAGSYQSFFIGKGLDFEGYRKYSLHDDSKEIDWKASLRSKDLLLKIMREERDLKVFFLLDVSDSMLFASVDKLKCEYAAELVASLCFAISRAGDSVGLIMFSDDIVNILPAKSGIGHYYDIIKSLSNPKLYGGKFNFANVLKFLNSALPRNSIVIAVSDFIGLDNSWIPHFKISTKKFDFLLVIMVRDPLDNSLPKDAGQAVIEDPFSQNKLIVDPDLIEGAYENNSRKIKEKIKKEFSKARCETVELLTNKPFEKPILKFF</sequence>
<evidence type="ECO:0000259" key="1">
    <source>
        <dbReference type="Pfam" id="PF01882"/>
    </source>
</evidence>
<organism evidence="2">
    <name type="scientific">marine sediment metagenome</name>
    <dbReference type="NCBI Taxonomy" id="412755"/>
    <lineage>
        <taxon>unclassified sequences</taxon>
        <taxon>metagenomes</taxon>
        <taxon>ecological metagenomes</taxon>
    </lineage>
</organism>
<comment type="caution">
    <text evidence="2">The sequence shown here is derived from an EMBL/GenBank/DDBJ whole genome shotgun (WGS) entry which is preliminary data.</text>
</comment>
<protein>
    <recommendedName>
        <fullName evidence="1">DUF58 domain-containing protein</fullName>
    </recommendedName>
</protein>
<feature type="non-terminal residue" evidence="2">
    <location>
        <position position="1"/>
    </location>
</feature>
<dbReference type="Pfam" id="PF01882">
    <property type="entry name" value="DUF58"/>
    <property type="match status" value="1"/>
</dbReference>
<dbReference type="EMBL" id="BARS01019341">
    <property type="protein sequence ID" value="GAF89797.1"/>
    <property type="molecule type" value="Genomic_DNA"/>
</dbReference>
<feature type="non-terminal residue" evidence="2">
    <location>
        <position position="274"/>
    </location>
</feature>